<dbReference type="InterPro" id="IPR013324">
    <property type="entry name" value="RNA_pol_sigma_r3/r4-like"/>
</dbReference>
<dbReference type="InterPro" id="IPR036388">
    <property type="entry name" value="WH-like_DNA-bd_sf"/>
</dbReference>
<sequence length="391" mass="43216">MQLTHQQLGELLVRARRGDRAAFDALYAATAPMQAGQIRRYLGDDKATDDILQGVYLVLWQNIGRLSQPRGLVAYLNRITYNLCMNYRRRQARETERVQGAGELEDIADRRDPVAAYDDREAVRTALGWLSENELEAVTLRYFEQLKIAQVADRMHLSERTVKRLLRAALDKMRQGLHFVFLPLPLPLLHWGAARPARDKGRAARRLLPAGIAAILCCFGAAATLRPIDIQATVQDSQPARQKTVQIQLRGMTGNNRVQMYGPSGKAVALTERRRGAVYTATVTEEGEYTVRARSPGGTQSQTAVYVQGVDRRGPQLLHFMQDGSTLTLQLADDSDLQAVTCVGSDGSIYPGKLDRAAKRAVFSMPPGDYTVQAIDVLGNGSTGTVHMDLA</sequence>
<proteinExistence type="inferred from homology"/>
<dbReference type="AlphaFoldDB" id="A0A1C6KCU0"/>
<dbReference type="GO" id="GO:0003677">
    <property type="term" value="F:DNA binding"/>
    <property type="evidence" value="ECO:0007669"/>
    <property type="project" value="UniProtKB-KW"/>
</dbReference>
<evidence type="ECO:0000256" key="3">
    <source>
        <dbReference type="ARBA" id="ARBA00023082"/>
    </source>
</evidence>
<dbReference type="InterPro" id="IPR007627">
    <property type="entry name" value="RNA_pol_sigma70_r2"/>
</dbReference>
<dbReference type="EMBL" id="FMHG01000006">
    <property type="protein sequence ID" value="SCJ91755.1"/>
    <property type="molecule type" value="Genomic_DNA"/>
</dbReference>
<dbReference type="Pfam" id="PF08281">
    <property type="entry name" value="Sigma70_r4_2"/>
    <property type="match status" value="1"/>
</dbReference>
<gene>
    <name evidence="8" type="primary">sigK_7</name>
    <name evidence="8" type="ORF">SAMEA3545359_02874</name>
</gene>
<keyword evidence="2" id="KW-0805">Transcription regulation</keyword>
<accession>A0A1C6KCU0</accession>
<dbReference type="GO" id="GO:0006352">
    <property type="term" value="P:DNA-templated transcription initiation"/>
    <property type="evidence" value="ECO:0007669"/>
    <property type="project" value="InterPro"/>
</dbReference>
<evidence type="ECO:0000259" key="6">
    <source>
        <dbReference type="Pfam" id="PF04542"/>
    </source>
</evidence>
<evidence type="ECO:0000256" key="2">
    <source>
        <dbReference type="ARBA" id="ARBA00023015"/>
    </source>
</evidence>
<dbReference type="SUPFAM" id="SSF88946">
    <property type="entry name" value="Sigma2 domain of RNA polymerase sigma factors"/>
    <property type="match status" value="1"/>
</dbReference>
<evidence type="ECO:0000256" key="4">
    <source>
        <dbReference type="ARBA" id="ARBA00023125"/>
    </source>
</evidence>
<evidence type="ECO:0000259" key="7">
    <source>
        <dbReference type="Pfam" id="PF08281"/>
    </source>
</evidence>
<evidence type="ECO:0000256" key="1">
    <source>
        <dbReference type="ARBA" id="ARBA00010641"/>
    </source>
</evidence>
<protein>
    <submittedName>
        <fullName evidence="8">Sigma-K factor</fullName>
    </submittedName>
</protein>
<comment type="similarity">
    <text evidence="1">Belongs to the sigma-70 factor family. ECF subfamily.</text>
</comment>
<evidence type="ECO:0000256" key="5">
    <source>
        <dbReference type="ARBA" id="ARBA00023163"/>
    </source>
</evidence>
<feature type="domain" description="RNA polymerase sigma-70 region 2" evidence="6">
    <location>
        <begin position="26"/>
        <end position="93"/>
    </location>
</feature>
<reference evidence="8" key="1">
    <citation type="submission" date="2015-09" db="EMBL/GenBank/DDBJ databases">
        <authorList>
            <consortium name="Pathogen Informatics"/>
        </authorList>
    </citation>
    <scope>NUCLEOTIDE SEQUENCE</scope>
    <source>
        <strain evidence="8">2789STDY5834896</strain>
    </source>
</reference>
<keyword evidence="3" id="KW-0731">Sigma factor</keyword>
<dbReference type="Gene3D" id="1.10.1740.10">
    <property type="match status" value="1"/>
</dbReference>
<name>A0A1C6KCU0_9FIRM</name>
<dbReference type="SUPFAM" id="SSF88659">
    <property type="entry name" value="Sigma3 and sigma4 domains of RNA polymerase sigma factors"/>
    <property type="match status" value="1"/>
</dbReference>
<organism evidence="8">
    <name type="scientific">uncultured Anaerotruncus sp</name>
    <dbReference type="NCBI Taxonomy" id="905011"/>
    <lineage>
        <taxon>Bacteria</taxon>
        <taxon>Bacillati</taxon>
        <taxon>Bacillota</taxon>
        <taxon>Clostridia</taxon>
        <taxon>Eubacteriales</taxon>
        <taxon>Oscillospiraceae</taxon>
        <taxon>Anaerotruncus</taxon>
        <taxon>environmental samples</taxon>
    </lineage>
</organism>
<dbReference type="PANTHER" id="PTHR43133:SF8">
    <property type="entry name" value="RNA POLYMERASE SIGMA FACTOR HI_1459-RELATED"/>
    <property type="match status" value="1"/>
</dbReference>
<dbReference type="CDD" id="cd06171">
    <property type="entry name" value="Sigma70_r4"/>
    <property type="match status" value="1"/>
</dbReference>
<feature type="domain" description="RNA polymerase sigma factor 70 region 4 type 2" evidence="7">
    <location>
        <begin position="121"/>
        <end position="173"/>
    </location>
</feature>
<evidence type="ECO:0000313" key="8">
    <source>
        <dbReference type="EMBL" id="SCJ91755.1"/>
    </source>
</evidence>
<dbReference type="NCBIfam" id="TIGR02937">
    <property type="entry name" value="sigma70-ECF"/>
    <property type="match status" value="1"/>
</dbReference>
<dbReference type="Gene3D" id="1.10.10.10">
    <property type="entry name" value="Winged helix-like DNA-binding domain superfamily/Winged helix DNA-binding domain"/>
    <property type="match status" value="1"/>
</dbReference>
<keyword evidence="4" id="KW-0238">DNA-binding</keyword>
<dbReference type="InterPro" id="IPR013325">
    <property type="entry name" value="RNA_pol_sigma_r2"/>
</dbReference>
<dbReference type="InterPro" id="IPR039425">
    <property type="entry name" value="RNA_pol_sigma-70-like"/>
</dbReference>
<dbReference type="PANTHER" id="PTHR43133">
    <property type="entry name" value="RNA POLYMERASE ECF-TYPE SIGMA FACTO"/>
    <property type="match status" value="1"/>
</dbReference>
<dbReference type="GO" id="GO:0016987">
    <property type="term" value="F:sigma factor activity"/>
    <property type="evidence" value="ECO:0007669"/>
    <property type="project" value="UniProtKB-KW"/>
</dbReference>
<dbReference type="Pfam" id="PF04542">
    <property type="entry name" value="Sigma70_r2"/>
    <property type="match status" value="1"/>
</dbReference>
<dbReference type="InterPro" id="IPR013249">
    <property type="entry name" value="RNA_pol_sigma70_r4_t2"/>
</dbReference>
<keyword evidence="5" id="KW-0804">Transcription</keyword>
<dbReference type="InterPro" id="IPR014284">
    <property type="entry name" value="RNA_pol_sigma-70_dom"/>
</dbReference>